<keyword evidence="8" id="KW-0808">Transferase</keyword>
<dbReference type="SUPFAM" id="SSF52794">
    <property type="entry name" value="PTS system IIB component-like"/>
    <property type="match status" value="1"/>
</dbReference>
<feature type="transmembrane region" description="Helical" evidence="17">
    <location>
        <begin position="222"/>
        <end position="239"/>
    </location>
</feature>
<dbReference type="InterPro" id="IPR003501">
    <property type="entry name" value="PTS_EIIB_2/3"/>
</dbReference>
<reference evidence="20 21" key="1">
    <citation type="submission" date="2020-03" db="EMBL/GenBank/DDBJ databases">
        <title>Genome mining reveals the biosynthetic pathways of PHA and ectoines of the halophilic strain Salinivibrio costicola M318 isolated from fermented shrimp paste.</title>
        <authorList>
            <person name="Doan T.V."/>
            <person name="Tran L.T."/>
            <person name="Trieu T.A."/>
            <person name="Nguyen Q.V."/>
            <person name="Quach T.N."/>
            <person name="Phi T.Q."/>
            <person name="Kumar S."/>
        </authorList>
    </citation>
    <scope>NUCLEOTIDE SEQUENCE [LARGE SCALE GENOMIC DNA]</scope>
    <source>
        <strain evidence="20 21">M318</strain>
    </source>
</reference>
<feature type="transmembrane region" description="Helical" evidence="17">
    <location>
        <begin position="192"/>
        <end position="210"/>
    </location>
</feature>
<feature type="transmembrane region" description="Helical" evidence="17">
    <location>
        <begin position="326"/>
        <end position="349"/>
    </location>
</feature>
<keyword evidence="5" id="KW-1003">Cell membrane</keyword>
<dbReference type="EMBL" id="CP050267">
    <property type="protein sequence ID" value="QIR07659.1"/>
    <property type="molecule type" value="Genomic_DNA"/>
</dbReference>
<keyword evidence="4" id="KW-0813">Transport</keyword>
<evidence type="ECO:0000259" key="19">
    <source>
        <dbReference type="PROSITE" id="PS51105"/>
    </source>
</evidence>
<comment type="subcellular location">
    <subcellularLocation>
        <location evidence="1">Cell membrane</location>
        <topology evidence="1">Multi-pass membrane protein</topology>
    </subcellularLocation>
</comment>
<evidence type="ECO:0000256" key="5">
    <source>
        <dbReference type="ARBA" id="ARBA00022475"/>
    </source>
</evidence>
<keyword evidence="9" id="KW-0598">Phosphotransferase system</keyword>
<feature type="transmembrane region" description="Helical" evidence="17">
    <location>
        <begin position="456"/>
        <end position="475"/>
    </location>
</feature>
<evidence type="ECO:0000256" key="7">
    <source>
        <dbReference type="ARBA" id="ARBA00022597"/>
    </source>
</evidence>
<evidence type="ECO:0000256" key="17">
    <source>
        <dbReference type="SAM" id="Phobius"/>
    </source>
</evidence>
<keyword evidence="10 17" id="KW-0812">Transmembrane</keyword>
<evidence type="ECO:0000256" key="6">
    <source>
        <dbReference type="ARBA" id="ARBA00022553"/>
    </source>
</evidence>
<evidence type="ECO:0000256" key="2">
    <source>
        <dbReference type="ARBA" id="ARBA00012802"/>
    </source>
</evidence>
<keyword evidence="11" id="KW-0418">Kinase</keyword>
<dbReference type="Pfam" id="PF02378">
    <property type="entry name" value="PTS_EIIC"/>
    <property type="match status" value="1"/>
</dbReference>
<gene>
    <name evidence="20" type="ORF">HBA18_14725</name>
</gene>
<feature type="transmembrane region" description="Helical" evidence="17">
    <location>
        <begin position="495"/>
        <end position="522"/>
    </location>
</feature>
<name>A0ABX6K9E6_SALCS</name>
<keyword evidence="6" id="KW-0597">Phosphoprotein</keyword>
<keyword evidence="13 17" id="KW-0472">Membrane</keyword>
<dbReference type="PANTHER" id="PTHR33989:SF4">
    <property type="entry name" value="PTS SYSTEM N,N'-DIACETYLCHITOBIOSE-SPECIFIC EIIC COMPONENT"/>
    <property type="match status" value="1"/>
</dbReference>
<feature type="modified residue" description="Phosphocysteine; by EIIA" evidence="16">
    <location>
        <position position="8"/>
    </location>
</feature>
<dbReference type="Proteomes" id="UP000501408">
    <property type="component" value="Chromosome 2"/>
</dbReference>
<proteinExistence type="predicted"/>
<evidence type="ECO:0000256" key="3">
    <source>
        <dbReference type="ARBA" id="ARBA00020834"/>
    </source>
</evidence>
<dbReference type="RefSeq" id="WP_167315210.1">
    <property type="nucleotide sequence ID" value="NZ_CP050267.1"/>
</dbReference>
<evidence type="ECO:0000256" key="1">
    <source>
        <dbReference type="ARBA" id="ARBA00004651"/>
    </source>
</evidence>
<evidence type="ECO:0000313" key="20">
    <source>
        <dbReference type="EMBL" id="QIR07659.1"/>
    </source>
</evidence>
<feature type="transmembrane region" description="Helical" evidence="17">
    <location>
        <begin position="398"/>
        <end position="418"/>
    </location>
</feature>
<feature type="transmembrane region" description="Helical" evidence="17">
    <location>
        <begin position="356"/>
        <end position="378"/>
    </location>
</feature>
<keyword evidence="21" id="KW-1185">Reference proteome</keyword>
<evidence type="ECO:0000256" key="11">
    <source>
        <dbReference type="ARBA" id="ARBA00022777"/>
    </source>
</evidence>
<dbReference type="InterPro" id="IPR004501">
    <property type="entry name" value="PTS_EIIC_3"/>
</dbReference>
<evidence type="ECO:0000256" key="15">
    <source>
        <dbReference type="ARBA" id="ARBA00048444"/>
    </source>
</evidence>
<organism evidence="20 21">
    <name type="scientific">Salinivibrio costicola</name>
    <name type="common">Vibrio costicola</name>
    <dbReference type="NCBI Taxonomy" id="51367"/>
    <lineage>
        <taxon>Bacteria</taxon>
        <taxon>Pseudomonadati</taxon>
        <taxon>Pseudomonadota</taxon>
        <taxon>Gammaproteobacteria</taxon>
        <taxon>Vibrionales</taxon>
        <taxon>Vibrionaceae</taxon>
        <taxon>Salinivibrio</taxon>
    </lineage>
</organism>
<evidence type="ECO:0000313" key="21">
    <source>
        <dbReference type="Proteomes" id="UP000501408"/>
    </source>
</evidence>
<dbReference type="NCBIfam" id="TIGR00410">
    <property type="entry name" value="lacE"/>
    <property type="match status" value="1"/>
</dbReference>
<keyword evidence="12 17" id="KW-1133">Transmembrane helix</keyword>
<dbReference type="PANTHER" id="PTHR33989">
    <property type="match status" value="1"/>
</dbReference>
<dbReference type="Gene3D" id="3.40.50.2300">
    <property type="match status" value="1"/>
</dbReference>
<dbReference type="PROSITE" id="PS51100">
    <property type="entry name" value="PTS_EIIB_TYPE_3"/>
    <property type="match status" value="1"/>
</dbReference>
<evidence type="ECO:0000256" key="4">
    <source>
        <dbReference type="ARBA" id="ARBA00022448"/>
    </source>
</evidence>
<feature type="domain" description="PTS EIIB type-3" evidence="18">
    <location>
        <begin position="1"/>
        <end position="105"/>
    </location>
</feature>
<accession>A0ABX6K9E6</accession>
<sequence length="544" mass="59327">MNKVFLICAGGLSTSLLVKKIRESAERQNYPIDIEACGEDKFDEYIANHSLCLVAPQLAFKTPQFMERLPEGKKIEKIDRRVYGMMDGDAVLEQIKKSLDEISEKSDVEVNSINITSDEAEEEPSFAQRISTMMSNKYMNSIRDGFISSMALMIIGSISLILVVPPFSEGTTNPVGKAWFWLVHNYGTALEMPYAATMGIMSIWVAFLVGASMSKEVNIDKIIGSTASVFVFLLMATDVNAKSIDMTSEWFGAQGIFSAMICGLLIPNLLAFCKKKKMSFSLPSSVPDNIRETFDSLLPFFIILFIIYPALIAVQKTLGQPVPALVAMLISPMISATDTYLGMIVIVLLVHTLWFFGVHGAAVVLGAIAPFTLANTMANMDALLAGQALPYIVEESFYLFYVLLGGSGATVGLVVLMLKSKSKQMRTVGKLGGITSIFNINEPIIFGAPIVANTKLIIPFIIAPLITSSAAWVAIKFGIVRAGTALLPLTVPAPIGAAWAAGWSIIAFSLICALAVLSYFIYLPFFRSYERDLLALEKSEQNNL</sequence>
<dbReference type="InterPro" id="IPR051088">
    <property type="entry name" value="PTS_Sugar-EIIC/EIIB"/>
</dbReference>
<dbReference type="Pfam" id="PF02302">
    <property type="entry name" value="PTS_IIB"/>
    <property type="match status" value="1"/>
</dbReference>
<protein>
    <recommendedName>
        <fullName evidence="3">PTS system lactose-specific EIICB component</fullName>
        <ecNumber evidence="2">2.7.1.207</ecNumber>
    </recommendedName>
    <alternativeName>
        <fullName evidence="14">EIICB-Lac</fullName>
    </alternativeName>
</protein>
<evidence type="ECO:0000256" key="10">
    <source>
        <dbReference type="ARBA" id="ARBA00022692"/>
    </source>
</evidence>
<dbReference type="PROSITE" id="PS51105">
    <property type="entry name" value="PTS_EIIC_TYPE_3"/>
    <property type="match status" value="1"/>
</dbReference>
<dbReference type="InterPro" id="IPR013012">
    <property type="entry name" value="PTS_EIIB_3"/>
</dbReference>
<dbReference type="InterPro" id="IPR036095">
    <property type="entry name" value="PTS_EIIB-like_sf"/>
</dbReference>
<dbReference type="InterPro" id="IPR003352">
    <property type="entry name" value="PTS_EIIC"/>
</dbReference>
<evidence type="ECO:0000256" key="14">
    <source>
        <dbReference type="ARBA" id="ARBA00029639"/>
    </source>
</evidence>
<dbReference type="EC" id="2.7.1.207" evidence="2"/>
<keyword evidence="7" id="KW-0762">Sugar transport</keyword>
<evidence type="ECO:0000256" key="16">
    <source>
        <dbReference type="PROSITE-ProRule" id="PRU00423"/>
    </source>
</evidence>
<evidence type="ECO:0000256" key="13">
    <source>
        <dbReference type="ARBA" id="ARBA00023136"/>
    </source>
</evidence>
<feature type="transmembrane region" description="Helical" evidence="17">
    <location>
        <begin position="294"/>
        <end position="314"/>
    </location>
</feature>
<dbReference type="CDD" id="cd05564">
    <property type="entry name" value="PTS_IIB_chitobiose_lichenan"/>
    <property type="match status" value="1"/>
</dbReference>
<evidence type="ECO:0000259" key="18">
    <source>
        <dbReference type="PROSITE" id="PS51100"/>
    </source>
</evidence>
<evidence type="ECO:0000256" key="9">
    <source>
        <dbReference type="ARBA" id="ARBA00022683"/>
    </source>
</evidence>
<feature type="domain" description="PTS EIIC type-3" evidence="19">
    <location>
        <begin position="122"/>
        <end position="525"/>
    </location>
</feature>
<evidence type="ECO:0000256" key="12">
    <source>
        <dbReference type="ARBA" id="ARBA00022989"/>
    </source>
</evidence>
<comment type="catalytic activity">
    <reaction evidence="15">
        <text>lactose(out) + N(pros)-phospho-L-histidyl-[protein] = lactose 6-phosphate(in) + L-histidyl-[protein]</text>
        <dbReference type="Rhea" id="RHEA:42400"/>
        <dbReference type="Rhea" id="RHEA-COMP:9745"/>
        <dbReference type="Rhea" id="RHEA-COMP:9746"/>
        <dbReference type="ChEBI" id="CHEBI:17716"/>
        <dbReference type="ChEBI" id="CHEBI:29979"/>
        <dbReference type="ChEBI" id="CHEBI:64837"/>
        <dbReference type="ChEBI" id="CHEBI:79080"/>
        <dbReference type="EC" id="2.7.1.207"/>
    </reaction>
</comment>
<feature type="transmembrane region" description="Helical" evidence="17">
    <location>
        <begin position="251"/>
        <end position="273"/>
    </location>
</feature>
<evidence type="ECO:0000256" key="8">
    <source>
        <dbReference type="ARBA" id="ARBA00022679"/>
    </source>
</evidence>
<feature type="transmembrane region" description="Helical" evidence="17">
    <location>
        <begin position="145"/>
        <end position="164"/>
    </location>
</feature>